<keyword evidence="4" id="KW-1185">Reference proteome</keyword>
<keyword evidence="2" id="KW-0812">Transmembrane</keyword>
<accession>A0ABP7G7G1</accession>
<gene>
    <name evidence="3" type="ORF">GCM10022402_37880</name>
</gene>
<sequence length="302" mass="30514">MLSCLSYAAAAVAQWRLAVVVPEPLTGRRPLSVLLRHPLWWASAVLNAGRAGFQVGALGLAPLTVIQPLGVLTLVLSLPWAARIGGRTVTVREKRGAVLAVVALVLLLAVAVTEGQSRPLSHSSALLVTGGTLVLLGTCAWGAGRLSSPAWRSYLLAAGAGIAFGVSSALAKTTVTAVAAQGLLGVLHPAAAGTAMVALTGLLLAQAAYQGMELGAPLGVTTVANPVAAALTGIAFMGESYTGGWMGAGAAVLCAVIGSYGIRLLTVPLPSPSQRGAAQEHRHVSHPASARDETKGLQPPDC</sequence>
<evidence type="ECO:0000256" key="2">
    <source>
        <dbReference type="SAM" id="Phobius"/>
    </source>
</evidence>
<proteinExistence type="predicted"/>
<dbReference type="NCBIfam" id="NF038012">
    <property type="entry name" value="DMT_1"/>
    <property type="match status" value="1"/>
</dbReference>
<feature type="transmembrane region" description="Helical" evidence="2">
    <location>
        <begin position="186"/>
        <end position="205"/>
    </location>
</feature>
<feature type="transmembrane region" description="Helical" evidence="2">
    <location>
        <begin position="125"/>
        <end position="143"/>
    </location>
</feature>
<evidence type="ECO:0000256" key="1">
    <source>
        <dbReference type="SAM" id="MobiDB-lite"/>
    </source>
</evidence>
<evidence type="ECO:0000313" key="4">
    <source>
        <dbReference type="Proteomes" id="UP001500908"/>
    </source>
</evidence>
<protein>
    <recommendedName>
        <fullName evidence="5">Magnesium transporter NIPA</fullName>
    </recommendedName>
</protein>
<dbReference type="PANTHER" id="PTHR40761">
    <property type="entry name" value="CONSERVED INTEGRAL MEMBRANE ALANINE VALINE AND LEUCINE RICH PROTEIN-RELATED"/>
    <property type="match status" value="1"/>
</dbReference>
<feature type="transmembrane region" description="Helical" evidence="2">
    <location>
        <begin position="244"/>
        <end position="265"/>
    </location>
</feature>
<comment type="caution">
    <text evidence="3">The sequence shown here is derived from an EMBL/GenBank/DDBJ whole genome shotgun (WGS) entry which is preliminary data.</text>
</comment>
<evidence type="ECO:0000313" key="3">
    <source>
        <dbReference type="EMBL" id="GAA3755742.1"/>
    </source>
</evidence>
<reference evidence="4" key="1">
    <citation type="journal article" date="2019" name="Int. J. Syst. Evol. Microbiol.">
        <title>The Global Catalogue of Microorganisms (GCM) 10K type strain sequencing project: providing services to taxonomists for standard genome sequencing and annotation.</title>
        <authorList>
            <consortium name="The Broad Institute Genomics Platform"/>
            <consortium name="The Broad Institute Genome Sequencing Center for Infectious Disease"/>
            <person name="Wu L."/>
            <person name="Ma J."/>
        </authorList>
    </citation>
    <scope>NUCLEOTIDE SEQUENCE [LARGE SCALE GENOMIC DNA]</scope>
    <source>
        <strain evidence="4">JCM 17137</strain>
    </source>
</reference>
<keyword evidence="2" id="KW-1133">Transmembrane helix</keyword>
<feature type="region of interest" description="Disordered" evidence="1">
    <location>
        <begin position="272"/>
        <end position="302"/>
    </location>
</feature>
<dbReference type="EMBL" id="BAABDD010000021">
    <property type="protein sequence ID" value="GAA3755742.1"/>
    <property type="molecule type" value="Genomic_DNA"/>
</dbReference>
<feature type="transmembrane region" description="Helical" evidence="2">
    <location>
        <begin position="155"/>
        <end position="180"/>
    </location>
</feature>
<feature type="transmembrane region" description="Helical" evidence="2">
    <location>
        <begin position="96"/>
        <end position="113"/>
    </location>
</feature>
<organism evidence="3 4">
    <name type="scientific">Salinactinospora qingdaonensis</name>
    <dbReference type="NCBI Taxonomy" id="702744"/>
    <lineage>
        <taxon>Bacteria</taxon>
        <taxon>Bacillati</taxon>
        <taxon>Actinomycetota</taxon>
        <taxon>Actinomycetes</taxon>
        <taxon>Streptosporangiales</taxon>
        <taxon>Nocardiopsidaceae</taxon>
        <taxon>Salinactinospora</taxon>
    </lineage>
</organism>
<dbReference type="RefSeq" id="WP_425567607.1">
    <property type="nucleotide sequence ID" value="NZ_BAABDD010000021.1"/>
</dbReference>
<feature type="transmembrane region" description="Helical" evidence="2">
    <location>
        <begin position="217"/>
        <end position="238"/>
    </location>
</feature>
<evidence type="ECO:0008006" key="5">
    <source>
        <dbReference type="Google" id="ProtNLM"/>
    </source>
</evidence>
<name>A0ABP7G7G1_9ACTN</name>
<dbReference type="PANTHER" id="PTHR40761:SF1">
    <property type="entry name" value="CONSERVED INTEGRAL MEMBRANE ALANINE VALINE AND LEUCINE RICH PROTEIN-RELATED"/>
    <property type="match status" value="1"/>
</dbReference>
<dbReference type="Proteomes" id="UP001500908">
    <property type="component" value="Unassembled WGS sequence"/>
</dbReference>
<feature type="transmembrane region" description="Helical" evidence="2">
    <location>
        <begin position="65"/>
        <end position="84"/>
    </location>
</feature>
<keyword evidence="2" id="KW-0472">Membrane</keyword>